<accession>A0A8J3BST6</accession>
<sequence length="48" mass="5565">MAQYIVTMNSDDLEKAQRRGFDADPHVLPQRLTDQFEAGGLFGFRFFK</sequence>
<reference evidence="2" key="1">
    <citation type="journal article" date="2014" name="Int. J. Syst. Evol. Microbiol.">
        <title>Complete genome sequence of Corynebacterium casei LMG S-19264T (=DSM 44701T), isolated from a smear-ripened cheese.</title>
        <authorList>
            <consortium name="US DOE Joint Genome Institute (JGI-PGF)"/>
            <person name="Walter F."/>
            <person name="Albersmeier A."/>
            <person name="Kalinowski J."/>
            <person name="Ruckert C."/>
        </authorList>
    </citation>
    <scope>NUCLEOTIDE SEQUENCE</scope>
    <source>
        <strain evidence="2">JCM 3091</strain>
    </source>
</reference>
<dbReference type="Pfam" id="PF10088">
    <property type="entry name" value="DUF2326"/>
    <property type="match status" value="1"/>
</dbReference>
<feature type="domain" description="DUF2326" evidence="1">
    <location>
        <begin position="3"/>
        <end position="46"/>
    </location>
</feature>
<dbReference type="InterPro" id="IPR018760">
    <property type="entry name" value="DUF2326"/>
</dbReference>
<dbReference type="AlphaFoldDB" id="A0A8J3BST6"/>
<dbReference type="Proteomes" id="UP000662200">
    <property type="component" value="Unassembled WGS sequence"/>
</dbReference>
<reference evidence="2" key="2">
    <citation type="submission" date="2020-09" db="EMBL/GenBank/DDBJ databases">
        <authorList>
            <person name="Sun Q."/>
            <person name="Ohkuma M."/>
        </authorList>
    </citation>
    <scope>NUCLEOTIDE SEQUENCE</scope>
    <source>
        <strain evidence="2">JCM 3091</strain>
    </source>
</reference>
<evidence type="ECO:0000313" key="3">
    <source>
        <dbReference type="Proteomes" id="UP000662200"/>
    </source>
</evidence>
<evidence type="ECO:0000313" key="2">
    <source>
        <dbReference type="EMBL" id="GGK31599.1"/>
    </source>
</evidence>
<dbReference type="EMBL" id="BMQC01000008">
    <property type="protein sequence ID" value="GGK31599.1"/>
    <property type="molecule type" value="Genomic_DNA"/>
</dbReference>
<gene>
    <name evidence="2" type="ORF">GCM10010124_25520</name>
</gene>
<name>A0A8J3BST6_9ACTN</name>
<proteinExistence type="predicted"/>
<organism evidence="2 3">
    <name type="scientific">Pilimelia terevasa</name>
    <dbReference type="NCBI Taxonomy" id="53372"/>
    <lineage>
        <taxon>Bacteria</taxon>
        <taxon>Bacillati</taxon>
        <taxon>Actinomycetota</taxon>
        <taxon>Actinomycetes</taxon>
        <taxon>Micromonosporales</taxon>
        <taxon>Micromonosporaceae</taxon>
        <taxon>Pilimelia</taxon>
    </lineage>
</organism>
<protein>
    <recommendedName>
        <fullName evidence="1">DUF2326 domain-containing protein</fullName>
    </recommendedName>
</protein>
<evidence type="ECO:0000259" key="1">
    <source>
        <dbReference type="Pfam" id="PF10088"/>
    </source>
</evidence>
<keyword evidence="3" id="KW-1185">Reference proteome</keyword>
<comment type="caution">
    <text evidence="2">The sequence shown here is derived from an EMBL/GenBank/DDBJ whole genome shotgun (WGS) entry which is preliminary data.</text>
</comment>